<dbReference type="AlphaFoldDB" id="A0A5C3LQL1"/>
<proteinExistence type="predicted"/>
<keyword evidence="2" id="KW-1185">Reference proteome</keyword>
<gene>
    <name evidence="1" type="ORF">BDQ12DRAFT_726285</name>
</gene>
<reference evidence="1 2" key="1">
    <citation type="journal article" date="2019" name="Nat. Ecol. Evol.">
        <title>Megaphylogeny resolves global patterns of mushroom evolution.</title>
        <authorList>
            <person name="Varga T."/>
            <person name="Krizsan K."/>
            <person name="Foldi C."/>
            <person name="Dima B."/>
            <person name="Sanchez-Garcia M."/>
            <person name="Sanchez-Ramirez S."/>
            <person name="Szollosi G.J."/>
            <person name="Szarkandi J.G."/>
            <person name="Papp V."/>
            <person name="Albert L."/>
            <person name="Andreopoulos W."/>
            <person name="Angelini C."/>
            <person name="Antonin V."/>
            <person name="Barry K.W."/>
            <person name="Bougher N.L."/>
            <person name="Buchanan P."/>
            <person name="Buyck B."/>
            <person name="Bense V."/>
            <person name="Catcheside P."/>
            <person name="Chovatia M."/>
            <person name="Cooper J."/>
            <person name="Damon W."/>
            <person name="Desjardin D."/>
            <person name="Finy P."/>
            <person name="Geml J."/>
            <person name="Haridas S."/>
            <person name="Hughes K."/>
            <person name="Justo A."/>
            <person name="Karasinski D."/>
            <person name="Kautmanova I."/>
            <person name="Kiss B."/>
            <person name="Kocsube S."/>
            <person name="Kotiranta H."/>
            <person name="LaButti K.M."/>
            <person name="Lechner B.E."/>
            <person name="Liimatainen K."/>
            <person name="Lipzen A."/>
            <person name="Lukacs Z."/>
            <person name="Mihaltcheva S."/>
            <person name="Morgado L.N."/>
            <person name="Niskanen T."/>
            <person name="Noordeloos M.E."/>
            <person name="Ohm R.A."/>
            <person name="Ortiz-Santana B."/>
            <person name="Ovrebo C."/>
            <person name="Racz N."/>
            <person name="Riley R."/>
            <person name="Savchenko A."/>
            <person name="Shiryaev A."/>
            <person name="Soop K."/>
            <person name="Spirin V."/>
            <person name="Szebenyi C."/>
            <person name="Tomsovsky M."/>
            <person name="Tulloss R.E."/>
            <person name="Uehling J."/>
            <person name="Grigoriev I.V."/>
            <person name="Vagvolgyi C."/>
            <person name="Papp T."/>
            <person name="Martin F.M."/>
            <person name="Miettinen O."/>
            <person name="Hibbett D.S."/>
            <person name="Nagy L.G."/>
        </authorList>
    </citation>
    <scope>NUCLEOTIDE SEQUENCE [LARGE SCALE GENOMIC DNA]</scope>
    <source>
        <strain evidence="1 2">CBS 166.37</strain>
    </source>
</reference>
<protein>
    <submittedName>
        <fullName evidence="1">Uncharacterized protein</fullName>
    </submittedName>
</protein>
<dbReference type="Proteomes" id="UP000308652">
    <property type="component" value="Unassembled WGS sequence"/>
</dbReference>
<sequence length="175" mass="19139">MFVLVPINGFTPFYLQLCHSFPTSIPQPSKKTLNSHMLTNVHQPPVLADTNMKTSSPMLSDHNHIVHASSSYGLLTMQRPLCALVVVTDLLPESTEIAGVTVVQRRLQASRWFNRGRDSQLALAQPSIHVEIGATRRSAVVFLPSALAMMSSGPQLFGVLTRPANNARSSVVVLR</sequence>
<name>A0A5C3LQL1_9AGAR</name>
<organism evidence="1 2">
    <name type="scientific">Crucibulum laeve</name>
    <dbReference type="NCBI Taxonomy" id="68775"/>
    <lineage>
        <taxon>Eukaryota</taxon>
        <taxon>Fungi</taxon>
        <taxon>Dikarya</taxon>
        <taxon>Basidiomycota</taxon>
        <taxon>Agaricomycotina</taxon>
        <taxon>Agaricomycetes</taxon>
        <taxon>Agaricomycetidae</taxon>
        <taxon>Agaricales</taxon>
        <taxon>Agaricineae</taxon>
        <taxon>Nidulariaceae</taxon>
        <taxon>Crucibulum</taxon>
    </lineage>
</organism>
<evidence type="ECO:0000313" key="1">
    <source>
        <dbReference type="EMBL" id="TFK35160.1"/>
    </source>
</evidence>
<dbReference type="EMBL" id="ML213624">
    <property type="protein sequence ID" value="TFK35160.1"/>
    <property type="molecule type" value="Genomic_DNA"/>
</dbReference>
<accession>A0A5C3LQL1</accession>
<evidence type="ECO:0000313" key="2">
    <source>
        <dbReference type="Proteomes" id="UP000308652"/>
    </source>
</evidence>